<evidence type="ECO:0008006" key="5">
    <source>
        <dbReference type="Google" id="ProtNLM"/>
    </source>
</evidence>
<comment type="caution">
    <text evidence="3">The sequence shown here is derived from an EMBL/GenBank/DDBJ whole genome shotgun (WGS) entry which is preliminary data.</text>
</comment>
<reference evidence="3 4" key="1">
    <citation type="submission" date="2019-09" db="EMBL/GenBank/DDBJ databases">
        <title>Mumia zhuanghuii sp. nov. isolated from the intestinal contents of plateau pika (Ochotona curzoniae) in the Qinghai-Tibet plateau of China.</title>
        <authorList>
            <person name="Tian Z."/>
        </authorList>
    </citation>
    <scope>NUCLEOTIDE SEQUENCE [LARGE SCALE GENOMIC DNA]</scope>
    <source>
        <strain evidence="4">350</strain>
    </source>
</reference>
<keyword evidence="2" id="KW-0732">Signal</keyword>
<dbReference type="RefSeq" id="WP_149769929.1">
    <property type="nucleotide sequence ID" value="NZ_VDFQ02000003.1"/>
</dbReference>
<feature type="region of interest" description="Disordered" evidence="1">
    <location>
        <begin position="510"/>
        <end position="564"/>
    </location>
</feature>
<dbReference type="PANTHER" id="PTHR11319:SF35">
    <property type="entry name" value="OUTER MEMBRANE PROTEIN PMPC-RELATED"/>
    <property type="match status" value="1"/>
</dbReference>
<dbReference type="OrthoDB" id="3754810at2"/>
<feature type="chain" id="PRO_5024306961" description="Right handed beta helix domain-containing protein" evidence="2">
    <location>
        <begin position="29"/>
        <end position="717"/>
    </location>
</feature>
<accession>A0A5Q6RY60</accession>
<protein>
    <recommendedName>
        <fullName evidence="5">Right handed beta helix domain-containing protein</fullName>
    </recommendedName>
</protein>
<gene>
    <name evidence="3" type="ORF">FE697_012655</name>
</gene>
<dbReference type="AlphaFoldDB" id="A0A5Q6RY60"/>
<dbReference type="EMBL" id="VDFQ02000003">
    <property type="protein sequence ID" value="KAA1422978.1"/>
    <property type="molecule type" value="Genomic_DNA"/>
</dbReference>
<dbReference type="SUPFAM" id="SSF51126">
    <property type="entry name" value="Pectin lyase-like"/>
    <property type="match status" value="1"/>
</dbReference>
<name>A0A5Q6RY60_9ACTN</name>
<dbReference type="SMART" id="SM00710">
    <property type="entry name" value="PbH1"/>
    <property type="match status" value="6"/>
</dbReference>
<evidence type="ECO:0000256" key="2">
    <source>
        <dbReference type="SAM" id="SignalP"/>
    </source>
</evidence>
<sequence>MARTAARLRAGVWTTAAVLVLGAGGVVAGSADEAATSARDTAAAAAPAAKVRGVVRTEAQLRAAWADPRRRRLDLGRDIVLRNCDVGDPIRESPYPMLVDGHGHTIRQTCFEKRVLRQDGTGYLDLRRITLKRGGSDGPGAALTSRGEISLSDCMILQNLAEEPGGGVYSMRRVTARRCHINGNLANDDGGGIYARRGGVQVYDSVLSANLVDGSGGAIGSTGDILVVRSWIDGNTTDGDGGALYADEDGDVTVIDSLIDGSDADGPGGAIFTLDGDVAVVGSTLNGNRADDRGGAISGEADVLVVNSTVARNLAVAHVGGGIWARGDLVLVNSTVTNNYAEGAGGGVLAAGRTTLVSSTITKNIASVAADVGSVGRLTSFSTIIGPAAWEGVTGDTIPTRRSCRVYDRVSQGYNLVADPSCPLDARTDMTAEDPQLDQLDADPLGFVLAPRAASPARARVPASACRGVLPRPLPAGQLLVGWLSWSTVLEHDAVGTPKGVAGAACDVGAVQSRPGPGPTTPTPGVASASVPSGAGPSAPDSPSPAASPAAATPDPTTNDATTHDAATRDAAARRTVRLLGGPSVRTALARLRSRLRTLDRDSRRFDTLLRCTRKIGIRRAGGGRAGFLYDERDGTGGDLRRALVRTRTKPTWRLLNLRTSRRCLGAAPNPNGSGDDARVVRRVTGPTSVRALRRQLRRIERIEERVEGRTERFDSW</sequence>
<dbReference type="InterPro" id="IPR006626">
    <property type="entry name" value="PbH1"/>
</dbReference>
<organism evidence="3 4">
    <name type="scientific">Mumia zhuanghuii</name>
    <dbReference type="NCBI Taxonomy" id="2585211"/>
    <lineage>
        <taxon>Bacteria</taxon>
        <taxon>Bacillati</taxon>
        <taxon>Actinomycetota</taxon>
        <taxon>Actinomycetes</taxon>
        <taxon>Propionibacteriales</taxon>
        <taxon>Nocardioidaceae</taxon>
        <taxon>Mumia</taxon>
    </lineage>
</organism>
<evidence type="ECO:0000313" key="3">
    <source>
        <dbReference type="EMBL" id="KAA1422978.1"/>
    </source>
</evidence>
<dbReference type="PANTHER" id="PTHR11319">
    <property type="entry name" value="G PROTEIN-COUPLED RECEPTOR-RELATED"/>
    <property type="match status" value="1"/>
</dbReference>
<evidence type="ECO:0000256" key="1">
    <source>
        <dbReference type="SAM" id="MobiDB-lite"/>
    </source>
</evidence>
<feature type="compositionally biased region" description="Low complexity" evidence="1">
    <location>
        <begin position="523"/>
        <end position="561"/>
    </location>
</feature>
<dbReference type="Proteomes" id="UP000307768">
    <property type="component" value="Unassembled WGS sequence"/>
</dbReference>
<proteinExistence type="predicted"/>
<evidence type="ECO:0000313" key="4">
    <source>
        <dbReference type="Proteomes" id="UP000307768"/>
    </source>
</evidence>
<dbReference type="InterPro" id="IPR011050">
    <property type="entry name" value="Pectin_lyase_fold/virulence"/>
</dbReference>
<feature type="signal peptide" evidence="2">
    <location>
        <begin position="1"/>
        <end position="28"/>
    </location>
</feature>